<keyword evidence="1" id="KW-0732">Signal</keyword>
<evidence type="ECO:0000313" key="3">
    <source>
        <dbReference type="Proteomes" id="UP000007089"/>
    </source>
</evidence>
<evidence type="ECO:0000313" key="2">
    <source>
        <dbReference type="EMBL" id="ACL63911.1"/>
    </source>
</evidence>
<dbReference type="AlphaFoldDB" id="B8JBY9"/>
<proteinExistence type="predicted"/>
<dbReference type="Proteomes" id="UP000007089">
    <property type="component" value="Chromosome"/>
</dbReference>
<sequence>MARRRRAPLALLGAAALLAACGGDRGHRGDGARPPAVTGGCGAGCPEGQACVDVPGDACTWPSDAGCPGACVVPVSCGGFAAIRCPDGRACVDDPRDDCAPPRGADCGGLCAPAPAAGAR</sequence>
<dbReference type="KEGG" id="acp:A2cp1_0554"/>
<name>B8JBY9_ANAD2</name>
<evidence type="ECO:0008006" key="4">
    <source>
        <dbReference type="Google" id="ProtNLM"/>
    </source>
</evidence>
<evidence type="ECO:0000256" key="1">
    <source>
        <dbReference type="SAM" id="SignalP"/>
    </source>
</evidence>
<accession>B8JBY9</accession>
<dbReference type="PROSITE" id="PS51257">
    <property type="entry name" value="PROKAR_LIPOPROTEIN"/>
    <property type="match status" value="1"/>
</dbReference>
<dbReference type="RefSeq" id="WP_011419584.1">
    <property type="nucleotide sequence ID" value="NC_011891.1"/>
</dbReference>
<organism evidence="2 3">
    <name type="scientific">Anaeromyxobacter dehalogenans (strain ATCC BAA-258 / DSM 21875 / 2CP-1)</name>
    <dbReference type="NCBI Taxonomy" id="455488"/>
    <lineage>
        <taxon>Bacteria</taxon>
        <taxon>Pseudomonadati</taxon>
        <taxon>Myxococcota</taxon>
        <taxon>Myxococcia</taxon>
        <taxon>Myxococcales</taxon>
        <taxon>Cystobacterineae</taxon>
        <taxon>Anaeromyxobacteraceae</taxon>
        <taxon>Anaeromyxobacter</taxon>
    </lineage>
</organism>
<gene>
    <name evidence="2" type="ordered locus">A2cp1_0554</name>
</gene>
<reference evidence="2" key="1">
    <citation type="submission" date="2009-01" db="EMBL/GenBank/DDBJ databases">
        <title>Complete sequence of Anaeromyxobacter dehalogenans 2CP-1.</title>
        <authorList>
            <consortium name="US DOE Joint Genome Institute"/>
            <person name="Lucas S."/>
            <person name="Copeland A."/>
            <person name="Lapidus A."/>
            <person name="Glavina del Rio T."/>
            <person name="Dalin E."/>
            <person name="Tice H."/>
            <person name="Bruce D."/>
            <person name="Goodwin L."/>
            <person name="Pitluck S."/>
            <person name="Saunders E."/>
            <person name="Brettin T."/>
            <person name="Detter J.C."/>
            <person name="Han C."/>
            <person name="Larimer F."/>
            <person name="Land M."/>
            <person name="Hauser L."/>
            <person name="Kyrpides N."/>
            <person name="Ovchinnikova G."/>
            <person name="Beliaev A.S."/>
            <person name="Richardson P."/>
        </authorList>
    </citation>
    <scope>NUCLEOTIDE SEQUENCE</scope>
    <source>
        <strain evidence="2">2CP-1</strain>
    </source>
</reference>
<dbReference type="EMBL" id="CP001359">
    <property type="protein sequence ID" value="ACL63911.1"/>
    <property type="molecule type" value="Genomic_DNA"/>
</dbReference>
<keyword evidence="3" id="KW-1185">Reference proteome</keyword>
<dbReference type="HOGENOM" id="CLU_2079837_0_0_7"/>
<protein>
    <recommendedName>
        <fullName evidence="4">Lipoprotein</fullName>
    </recommendedName>
</protein>
<feature type="signal peptide" evidence="1">
    <location>
        <begin position="1"/>
        <end position="19"/>
    </location>
</feature>
<feature type="chain" id="PRO_5002875123" description="Lipoprotein" evidence="1">
    <location>
        <begin position="20"/>
        <end position="120"/>
    </location>
</feature>